<dbReference type="OrthoDB" id="5950063at2759"/>
<evidence type="ECO:0000256" key="1">
    <source>
        <dbReference type="SAM" id="Phobius"/>
    </source>
</evidence>
<proteinExistence type="predicted"/>
<dbReference type="PANTHER" id="PTHR14549">
    <property type="entry name" value="TRANSMEMBRANE PROTEIN 223"/>
    <property type="match status" value="1"/>
</dbReference>
<dbReference type="GO" id="GO:0005739">
    <property type="term" value="C:mitochondrion"/>
    <property type="evidence" value="ECO:0007669"/>
    <property type="project" value="TreeGrafter"/>
</dbReference>
<reference evidence="3" key="1">
    <citation type="submission" date="2025-08" db="UniProtKB">
        <authorList>
            <consortium name="RefSeq"/>
        </authorList>
    </citation>
    <scope>IDENTIFICATION</scope>
    <source>
        <tissue evidence="3">Whole body</tissue>
    </source>
</reference>
<dbReference type="GeneID" id="112686344"/>
<gene>
    <name evidence="3" type="primary">LOC112686344</name>
</gene>
<dbReference type="GO" id="GO:0007399">
    <property type="term" value="P:nervous system development"/>
    <property type="evidence" value="ECO:0007669"/>
    <property type="project" value="TreeGrafter"/>
</dbReference>
<organism evidence="2 3">
    <name type="scientific">Sipha flava</name>
    <name type="common">yellow sugarcane aphid</name>
    <dbReference type="NCBI Taxonomy" id="143950"/>
    <lineage>
        <taxon>Eukaryota</taxon>
        <taxon>Metazoa</taxon>
        <taxon>Ecdysozoa</taxon>
        <taxon>Arthropoda</taxon>
        <taxon>Hexapoda</taxon>
        <taxon>Insecta</taxon>
        <taxon>Pterygota</taxon>
        <taxon>Neoptera</taxon>
        <taxon>Paraneoptera</taxon>
        <taxon>Hemiptera</taxon>
        <taxon>Sternorrhyncha</taxon>
        <taxon>Aphidomorpha</taxon>
        <taxon>Aphidoidea</taxon>
        <taxon>Aphididae</taxon>
        <taxon>Sipha</taxon>
    </lineage>
</organism>
<dbReference type="Pfam" id="PF06979">
    <property type="entry name" value="TMEM70"/>
    <property type="match status" value="1"/>
</dbReference>
<keyword evidence="1" id="KW-0472">Membrane</keyword>
<feature type="transmembrane region" description="Helical" evidence="1">
    <location>
        <begin position="72"/>
        <end position="89"/>
    </location>
</feature>
<dbReference type="PANTHER" id="PTHR14549:SF2">
    <property type="entry name" value="TRANSMEMBRANE PROTEIN 223"/>
    <property type="match status" value="1"/>
</dbReference>
<keyword evidence="1" id="KW-1133">Transmembrane helix</keyword>
<dbReference type="RefSeq" id="XP_025414353.1">
    <property type="nucleotide sequence ID" value="XM_025558568.1"/>
</dbReference>
<evidence type="ECO:0000313" key="3">
    <source>
        <dbReference type="RefSeq" id="XP_025414353.1"/>
    </source>
</evidence>
<keyword evidence="1 3" id="KW-0812">Transmembrane</keyword>
<dbReference type="AlphaFoldDB" id="A0A8B8FV34"/>
<keyword evidence="2" id="KW-1185">Reference proteome</keyword>
<sequence>MSFQWILHRTPFLRCLSFSRTFSGFNSLHRINRLDQLQCFTRRRFNEQSIFNINTSVPKDVILYKSSSDRTFKMISIFSIVQFGFWLTVADTYNVLLKQKPKDNEASQMISWLDQLKAKGKILTVGIPVACLCMGAMLVGICFVYTMKSVKMLVLCRGGDKLSITSFGFFNRNITTTIPLENISCAVGRNDRGQSIPMKVKGKWFHYILDKNGKFFNPTLFDLTAGMRRNI</sequence>
<evidence type="ECO:0000313" key="2">
    <source>
        <dbReference type="Proteomes" id="UP000694846"/>
    </source>
</evidence>
<dbReference type="Proteomes" id="UP000694846">
    <property type="component" value="Unplaced"/>
</dbReference>
<name>A0A8B8FV34_9HEMI</name>
<feature type="transmembrane region" description="Helical" evidence="1">
    <location>
        <begin position="122"/>
        <end position="145"/>
    </location>
</feature>
<dbReference type="InterPro" id="IPR026100">
    <property type="entry name" value="Tmem223"/>
</dbReference>
<dbReference type="InterPro" id="IPR045325">
    <property type="entry name" value="TMEM70/TMEM186/TMEM223"/>
</dbReference>
<protein>
    <submittedName>
        <fullName evidence="3">Transmembrane protein 223</fullName>
    </submittedName>
</protein>
<accession>A0A8B8FV34</accession>